<dbReference type="SUPFAM" id="SSF56935">
    <property type="entry name" value="Porins"/>
    <property type="match status" value="1"/>
</dbReference>
<dbReference type="SUPFAM" id="SSF49464">
    <property type="entry name" value="Carboxypeptidase regulatory domain-like"/>
    <property type="match status" value="1"/>
</dbReference>
<evidence type="ECO:0000256" key="1">
    <source>
        <dbReference type="ARBA" id="ARBA00004571"/>
    </source>
</evidence>
<dbReference type="InterPro" id="IPR036942">
    <property type="entry name" value="Beta-barrel_TonB_sf"/>
</dbReference>
<sequence>MTNSASGFCASQSWFSDRSDWRRTPAKTLLAMRSTIMRSHRAVSGTTVLAMKLTFVLLTLALFSANANMMAQKVSIKGKDLQLKQVFTFIEQQTGYVVFGNKELFADRKKITLSVANMPLTELLALIFKDQPFDYSVEDKTILISKKKTVATDLRRLLLLTDVPISGRVVDASGNPVQGASIRLKPGNKGTTSNADGSFIIEQVGKGEYTVEISLVGHLTISRKIKVNGNEQLLLSGLVLIANPETMNEVTVSNAGTGYQTVPKERATGSFSRVDNKTFNRQVSTDVITRLKGIAPSIMVDERGAKPRLAIRGQATIWGNDQPLIVVDNFPYEGDLSNINPNDVEDISILKDAAAASIWGIRAGNGVIVIKTKRGSYNKPMNISFNLNTTVGEKPDLFYISKMGPSDFIDIEKMLFEKGFYNNIITSASYRPYSPVVEILNDQKNNKISATEAEAMIDALRGYDLRKDMEKYLYQQTIRQQYALSLNGGGPRYSYYFSAGFDKNREAQVGNDFSRISLNSNQVFKPVEKLEFTVNLSYNRSNRSSAGVVQMLNNMGQEMMYPYARLVDDNGEPAAVTKTFSSVLKQKALSDGLLNWDFVPLKELELQNNKNLLTETRLNAAVKYSLLPQLSAEARFQYENQWSKTRNLYDQDSYTMRDQINSYTTFGNGVLKRNIPLGARLDNSINELNALNGRLQLNYDQRWKKHQVHAIAGIEVRQVRTTGNSSRLYGFDPVVGSSAAVDYVSSFKLYGNGYNSKIPNYDDHSGTLDRLRSYYINGAYDFDLRYVLSASARIDQSNVFGVRTNQKSVPLWSAGARWNISKESFYTLHWLPELSLRTTYGYSGNVDKTLTAFTTARLTTNYSMSIPAADLQNPPNKDLRWEKNAMWNMGIDFGLAGNRLSGSIEYFSRKGTDLIGNGDIDPTSGYISYRGNLANMTGRGIDIELNSVNIQAGDFNWKTTAIFSYAKDKVTKYQRITSIYSFISVNDNTIIRNPVGYSPVAGRSLFGIYSYPWAGLDPATGQPRGYLDGKPSLEYSKILQFLGQDPANNLVYNGNAIAPYFGALRNTFGYKGVELSFNITYRFGYYFRRNTIMYASLYSGYYGHGDYYDRWQKTGDELKTNVPAMIYPGDYQADDYYRNSEVVVSKGDHIRLQDLSLAYTFGPKTLRDLRIKNFRVFVYASNLGIIWSANKKGLDPDFPTQKPVRSLAFGLNAGF</sequence>
<evidence type="ECO:0000313" key="11">
    <source>
        <dbReference type="Proteomes" id="UP000293874"/>
    </source>
</evidence>
<dbReference type="Pfam" id="PF07715">
    <property type="entry name" value="Plug"/>
    <property type="match status" value="1"/>
</dbReference>
<dbReference type="Gene3D" id="2.40.170.20">
    <property type="entry name" value="TonB-dependent receptor, beta-barrel domain"/>
    <property type="match status" value="1"/>
</dbReference>
<comment type="subcellular location">
    <subcellularLocation>
        <location evidence="1 7">Cell outer membrane</location>
        <topology evidence="1 7">Multi-pass membrane protein</topology>
    </subcellularLocation>
</comment>
<dbReference type="EMBL" id="SGXA01000003">
    <property type="protein sequence ID" value="RZS69149.1"/>
    <property type="molecule type" value="Genomic_DNA"/>
</dbReference>
<proteinExistence type="inferred from homology"/>
<dbReference type="PROSITE" id="PS52016">
    <property type="entry name" value="TONB_DEPENDENT_REC_3"/>
    <property type="match status" value="1"/>
</dbReference>
<keyword evidence="8" id="KW-1133">Transmembrane helix</keyword>
<dbReference type="NCBIfam" id="TIGR04056">
    <property type="entry name" value="OMP_RagA_SusC"/>
    <property type="match status" value="1"/>
</dbReference>
<feature type="domain" description="TonB-dependent receptor plug" evidence="9">
    <location>
        <begin position="264"/>
        <end position="367"/>
    </location>
</feature>
<organism evidence="10 11">
    <name type="scientific">Pseudobacter ginsenosidimutans</name>
    <dbReference type="NCBI Taxonomy" id="661488"/>
    <lineage>
        <taxon>Bacteria</taxon>
        <taxon>Pseudomonadati</taxon>
        <taxon>Bacteroidota</taxon>
        <taxon>Chitinophagia</taxon>
        <taxon>Chitinophagales</taxon>
        <taxon>Chitinophagaceae</taxon>
        <taxon>Pseudobacter</taxon>
    </lineage>
</organism>
<evidence type="ECO:0000256" key="6">
    <source>
        <dbReference type="ARBA" id="ARBA00023237"/>
    </source>
</evidence>
<keyword evidence="3 7" id="KW-1134">Transmembrane beta strand</keyword>
<keyword evidence="11" id="KW-1185">Reference proteome</keyword>
<keyword evidence="4 7" id="KW-0812">Transmembrane</keyword>
<evidence type="ECO:0000313" key="10">
    <source>
        <dbReference type="EMBL" id="RZS69149.1"/>
    </source>
</evidence>
<keyword evidence="2 7" id="KW-0813">Transport</keyword>
<keyword evidence="6 7" id="KW-0998">Cell outer membrane</keyword>
<dbReference type="InterPro" id="IPR023997">
    <property type="entry name" value="TonB-dep_OMP_SusC/RagA_CS"/>
</dbReference>
<dbReference type="InterPro" id="IPR037066">
    <property type="entry name" value="Plug_dom_sf"/>
</dbReference>
<protein>
    <submittedName>
        <fullName evidence="10">TonB-linked SusC/RagA family outer membrane protein</fullName>
    </submittedName>
</protein>
<evidence type="ECO:0000256" key="2">
    <source>
        <dbReference type="ARBA" id="ARBA00022448"/>
    </source>
</evidence>
<evidence type="ECO:0000259" key="9">
    <source>
        <dbReference type="Pfam" id="PF07715"/>
    </source>
</evidence>
<dbReference type="NCBIfam" id="TIGR04057">
    <property type="entry name" value="SusC_RagA_signa"/>
    <property type="match status" value="1"/>
</dbReference>
<comment type="similarity">
    <text evidence="7">Belongs to the TonB-dependent receptor family.</text>
</comment>
<evidence type="ECO:0000256" key="8">
    <source>
        <dbReference type="SAM" id="Phobius"/>
    </source>
</evidence>
<reference evidence="10 11" key="1">
    <citation type="submission" date="2019-02" db="EMBL/GenBank/DDBJ databases">
        <title>Genomic Encyclopedia of Type Strains, Phase IV (KMG-IV): sequencing the most valuable type-strain genomes for metagenomic binning, comparative biology and taxonomic classification.</title>
        <authorList>
            <person name="Goeker M."/>
        </authorList>
    </citation>
    <scope>NUCLEOTIDE SEQUENCE [LARGE SCALE GENOMIC DNA]</scope>
    <source>
        <strain evidence="10 11">DSM 18116</strain>
    </source>
</reference>
<evidence type="ECO:0000256" key="7">
    <source>
        <dbReference type="PROSITE-ProRule" id="PRU01360"/>
    </source>
</evidence>
<accession>A0A4Q7MQX6</accession>
<dbReference type="InterPro" id="IPR039426">
    <property type="entry name" value="TonB-dep_rcpt-like"/>
</dbReference>
<dbReference type="AlphaFoldDB" id="A0A4Q7MQX6"/>
<name>A0A4Q7MQX6_9BACT</name>
<evidence type="ECO:0000256" key="3">
    <source>
        <dbReference type="ARBA" id="ARBA00022452"/>
    </source>
</evidence>
<dbReference type="InterPro" id="IPR008969">
    <property type="entry name" value="CarboxyPept-like_regulatory"/>
</dbReference>
<dbReference type="GO" id="GO:0009279">
    <property type="term" value="C:cell outer membrane"/>
    <property type="evidence" value="ECO:0007669"/>
    <property type="project" value="UniProtKB-SubCell"/>
</dbReference>
<dbReference type="Gene3D" id="2.60.40.1120">
    <property type="entry name" value="Carboxypeptidase-like, regulatory domain"/>
    <property type="match status" value="1"/>
</dbReference>
<dbReference type="InterPro" id="IPR023996">
    <property type="entry name" value="TonB-dep_OMP_SusC/RagA"/>
</dbReference>
<dbReference type="Proteomes" id="UP000293874">
    <property type="component" value="Unassembled WGS sequence"/>
</dbReference>
<evidence type="ECO:0000256" key="5">
    <source>
        <dbReference type="ARBA" id="ARBA00023136"/>
    </source>
</evidence>
<feature type="transmembrane region" description="Helical" evidence="8">
    <location>
        <begin position="42"/>
        <end position="63"/>
    </location>
</feature>
<dbReference type="Gene3D" id="2.170.130.10">
    <property type="entry name" value="TonB-dependent receptor, plug domain"/>
    <property type="match status" value="1"/>
</dbReference>
<keyword evidence="5 7" id="KW-0472">Membrane</keyword>
<evidence type="ECO:0000256" key="4">
    <source>
        <dbReference type="ARBA" id="ARBA00022692"/>
    </source>
</evidence>
<dbReference type="Pfam" id="PF13715">
    <property type="entry name" value="CarbopepD_reg_2"/>
    <property type="match status" value="1"/>
</dbReference>
<dbReference type="InterPro" id="IPR012910">
    <property type="entry name" value="Plug_dom"/>
</dbReference>
<comment type="caution">
    <text evidence="10">The sequence shown here is derived from an EMBL/GenBank/DDBJ whole genome shotgun (WGS) entry which is preliminary data.</text>
</comment>
<gene>
    <name evidence="10" type="ORF">EV199_4975</name>
</gene>